<dbReference type="AlphaFoldDB" id="A0A7H1B831"/>
<evidence type="ECO:0000259" key="6">
    <source>
        <dbReference type="PROSITE" id="PS00497"/>
    </source>
</evidence>
<dbReference type="Pfam" id="PF00264">
    <property type="entry name" value="Tyrosinase"/>
    <property type="match status" value="1"/>
</dbReference>
<feature type="domain" description="Tyrosinase copper-binding" evidence="7">
    <location>
        <begin position="219"/>
        <end position="230"/>
    </location>
</feature>
<dbReference type="Proteomes" id="UP000516428">
    <property type="component" value="Chromosome"/>
</dbReference>
<dbReference type="PANTHER" id="PTHR11474:SF126">
    <property type="entry name" value="TYROSINASE-LIKE PROTEIN TYR-1-RELATED"/>
    <property type="match status" value="1"/>
</dbReference>
<evidence type="ECO:0000259" key="7">
    <source>
        <dbReference type="PROSITE" id="PS00498"/>
    </source>
</evidence>
<reference evidence="8 9" key="1">
    <citation type="submission" date="2020-09" db="EMBL/GenBank/DDBJ databases">
        <title>A novel species.</title>
        <authorList>
            <person name="Gao J."/>
        </authorList>
    </citation>
    <scope>NUCLEOTIDE SEQUENCE [LARGE SCALE GENOMIC DNA]</scope>
    <source>
        <strain evidence="8 9">CRXT-Y-14</strain>
    </source>
</reference>
<name>A0A7H1B831_9ACTN</name>
<keyword evidence="3" id="KW-0479">Metal-binding</keyword>
<dbReference type="RefSeq" id="WP_188337590.1">
    <property type="nucleotide sequence ID" value="NZ_CP061281.1"/>
</dbReference>
<feature type="domain" description="Tyrosinase copper-binding" evidence="6">
    <location>
        <begin position="55"/>
        <end position="72"/>
    </location>
</feature>
<dbReference type="InterPro" id="IPR050316">
    <property type="entry name" value="Tyrosinase/Hemocyanin"/>
</dbReference>
<evidence type="ECO:0000256" key="5">
    <source>
        <dbReference type="ARBA" id="ARBA00023008"/>
    </source>
</evidence>
<keyword evidence="9" id="KW-1185">Reference proteome</keyword>
<keyword evidence="4" id="KW-0560">Oxidoreductase</keyword>
<evidence type="ECO:0000256" key="4">
    <source>
        <dbReference type="ARBA" id="ARBA00023002"/>
    </source>
</evidence>
<dbReference type="EMBL" id="CP061281">
    <property type="protein sequence ID" value="QNS04886.1"/>
    <property type="molecule type" value="Genomic_DNA"/>
</dbReference>
<accession>A0A7H1B831</accession>
<dbReference type="GO" id="GO:0016491">
    <property type="term" value="F:oxidoreductase activity"/>
    <property type="evidence" value="ECO:0007669"/>
    <property type="project" value="UniProtKB-KW"/>
</dbReference>
<evidence type="ECO:0000256" key="1">
    <source>
        <dbReference type="ARBA" id="ARBA00001973"/>
    </source>
</evidence>
<dbReference type="KEGG" id="sxn:IAG42_15550"/>
<dbReference type="PROSITE" id="PS00497">
    <property type="entry name" value="TYROSINASE_1"/>
    <property type="match status" value="1"/>
</dbReference>
<sequence>MAYTRQNQRSLTKAQKRRFVDAVLALKRRGRYDDFVAMHIDFYRGDGDGGLRVAHMTPSFFPWHRKFLLEFERALQRIDPGVSVPYWDWTADRSPASSLWGEDFLGGNGRRSDRRVTTGPFARSTGHWTVREAVTEGDFLMRDFGRPQAPVSLPSAAQLASAMDESRYDADPWNSVASSGFRNKLEGWPVRRGSGTWFNHNLVHRWVGGHMLGAGSVNDPVFWLHHSFVDLCWSRWRKRHPDAEPYLPRRALPVTDRQHDRVLSADDVMPPWDTPVRDMLEHSRLYRYA</sequence>
<dbReference type="SUPFAM" id="SSF48056">
    <property type="entry name" value="Di-copper centre-containing domain"/>
    <property type="match status" value="1"/>
</dbReference>
<evidence type="ECO:0000313" key="9">
    <source>
        <dbReference type="Proteomes" id="UP000516428"/>
    </source>
</evidence>
<gene>
    <name evidence="8" type="ORF">IAG42_15550</name>
</gene>
<dbReference type="PROSITE" id="PS00498">
    <property type="entry name" value="TYROSINASE_2"/>
    <property type="match status" value="1"/>
</dbReference>
<dbReference type="PANTHER" id="PTHR11474">
    <property type="entry name" value="TYROSINASE FAMILY MEMBER"/>
    <property type="match status" value="1"/>
</dbReference>
<dbReference type="GO" id="GO:0046872">
    <property type="term" value="F:metal ion binding"/>
    <property type="evidence" value="ECO:0007669"/>
    <property type="project" value="UniProtKB-KW"/>
</dbReference>
<comment type="similarity">
    <text evidence="2">Belongs to the tyrosinase family.</text>
</comment>
<keyword evidence="5" id="KW-0186">Copper</keyword>
<comment type="cofactor">
    <cofactor evidence="1">
        <name>Cu(2+)</name>
        <dbReference type="ChEBI" id="CHEBI:29036"/>
    </cofactor>
</comment>
<proteinExistence type="inferred from homology"/>
<dbReference type="Gene3D" id="1.10.1280.10">
    <property type="entry name" value="Di-copper center containing domain from catechol oxidase"/>
    <property type="match status" value="1"/>
</dbReference>
<evidence type="ECO:0000313" key="8">
    <source>
        <dbReference type="EMBL" id="QNS04886.1"/>
    </source>
</evidence>
<organism evidence="8 9">
    <name type="scientific">Streptomyces xanthii</name>
    <dbReference type="NCBI Taxonomy" id="2768069"/>
    <lineage>
        <taxon>Bacteria</taxon>
        <taxon>Bacillati</taxon>
        <taxon>Actinomycetota</taxon>
        <taxon>Actinomycetes</taxon>
        <taxon>Kitasatosporales</taxon>
        <taxon>Streptomycetaceae</taxon>
        <taxon>Streptomyces</taxon>
    </lineage>
</organism>
<dbReference type="PRINTS" id="PR00092">
    <property type="entry name" value="TYROSINASE"/>
</dbReference>
<evidence type="ECO:0000256" key="2">
    <source>
        <dbReference type="ARBA" id="ARBA00009928"/>
    </source>
</evidence>
<dbReference type="InterPro" id="IPR008922">
    <property type="entry name" value="Di-copper_centre_dom_sf"/>
</dbReference>
<protein>
    <submittedName>
        <fullName evidence="8">Tyrosinase family protein</fullName>
    </submittedName>
</protein>
<dbReference type="InterPro" id="IPR002227">
    <property type="entry name" value="Tyrosinase_Cu-bd"/>
</dbReference>
<evidence type="ECO:0000256" key="3">
    <source>
        <dbReference type="ARBA" id="ARBA00022723"/>
    </source>
</evidence>